<dbReference type="InterPro" id="IPR045255">
    <property type="entry name" value="RanBP1-like"/>
</dbReference>
<dbReference type="InterPro" id="IPR007480">
    <property type="entry name" value="DUF529"/>
</dbReference>
<evidence type="ECO:0000256" key="2">
    <source>
        <dbReference type="ARBA" id="ARBA00023242"/>
    </source>
</evidence>
<dbReference type="EMBL" id="UIVS01000001">
    <property type="protein sequence ID" value="SVP89605.1"/>
    <property type="molecule type" value="Genomic_DNA"/>
</dbReference>
<feature type="compositionally biased region" description="Low complexity" evidence="3">
    <location>
        <begin position="2364"/>
        <end position="2388"/>
    </location>
</feature>
<feature type="compositionally biased region" description="Basic and acidic residues" evidence="3">
    <location>
        <begin position="1009"/>
        <end position="1032"/>
    </location>
</feature>
<dbReference type="EMBL" id="UIVT01000001">
    <property type="protein sequence ID" value="SVP88440.1"/>
    <property type="molecule type" value="Genomic_DNA"/>
</dbReference>
<feature type="region of interest" description="Disordered" evidence="3">
    <location>
        <begin position="2342"/>
        <end position="2490"/>
    </location>
</feature>
<feature type="compositionally biased region" description="Acidic residues" evidence="3">
    <location>
        <begin position="1035"/>
        <end position="1044"/>
    </location>
</feature>
<feature type="region of interest" description="Disordered" evidence="3">
    <location>
        <begin position="991"/>
        <end position="1059"/>
    </location>
</feature>
<feature type="signal peptide" evidence="4">
    <location>
        <begin position="1"/>
        <end position="19"/>
    </location>
</feature>
<feature type="compositionally biased region" description="Low complexity" evidence="3">
    <location>
        <begin position="2406"/>
        <end position="2435"/>
    </location>
</feature>
<proteinExistence type="predicted"/>
<dbReference type="PANTHER" id="PTHR23138">
    <property type="entry name" value="RAN BINDING PROTEIN"/>
    <property type="match status" value="1"/>
</dbReference>
<sequence length="2490" mass="283934">MRIGYIFRYLFIYLLLIDGEKFVISSDQETSLKGSSQSNESSSADSSGSVAIPSEVGLFTTDDSGNYVKLDQSKVKVVQDGVEYSFELESGVELTKVEHNSSKVWEHKENKPYPKSVAYKSDEALFAIISDTEIVNCKFEDNQWTYQIDILGQSSPKTSVTNVELNLSANAGTNQFEYNKTGDTVEFKAKDGHEFTAVIGTTGTDGVSGKVIWRPMSPNENGTKVVLNGVDKNDKKLTIHKKNDEKLEFTKSGTNQNWEEVVTKVELDLSITSSTDKFNYDKKNEFTSFIAKDGYGFNKVLKAKATDFSREEKVWEAEASSNIFAKLVRVKWNDNLIVLLLNTSEFILFHKESEDQPWKDITDQRHKLSELKFFTFDQSNSLKEIDSTYYKVELIGFSYGYTFNDDFELQQIKHKDKLVYDYHSDEDFGLLKGVYLGLSSNKFFITNYDNESKMLDISKEVVKKAQPAEPAKPEPAKEPALPAEPEPENTIEPASVTIPTATLIELKINKSSAENEFNYDDIGVYKTFTCKQGYGFNKIVKPKTFAADEVIWQASGNDYATKVRLKETSGTKEKQLLLFLASMKYVFFHSDKGKAFQNVTSDRHKFYNLKVYTLDNGVENIAKPDQYTISLYHMSIGCTIKNEYPCSKITYQGKVVYKRDDYQDLGQIKGVYLDLIRNSMYVIGINDETKVLEAMKTANPVTLNIRKNESTDEFDFTQDYQKNVKTFKARGNAVFTRIVKGGFIGSDEIWKSTDPKVYATKVVTDGLSDFKATKNVTIHLSNGDIKHLNYSDGKWIQSSNKISLDITKTQSSIEFDFYTKDEFTTFTAKDVYLFNKVIESKTLGTDTVIWETTNTSEYSTKVTLMITGTEKYMGLLRTDNDVILLHKPPSSDTWDNITSKVTKISELKMSYYDPSGSYFLLKPEKYKVAFNNLLYGYEFNSGVDCHLVKFGDKHLWSHSDDKFKTIKGVYLYLRNNNFILIGPSGEKKEISLRSLSSGKEEEEEQDDSDKEKDEHEEQDDQTKEEDQKKEVEGQGQEEDQDQDESTGSSTTVTLVELDIEKTETTDEYDYEKKDENDVFTAKAGFKFSKVKKATHELKDLSSPHSVKITANYNQPGKILLYVYRTSSDFEFSLVNDPDPSSDASVPSQSGTLLAGQSKIASDQFKLLTQDDSGASQEFDKQKLTTEQQLDPNLINYTFPQNAKCSEVTYKDTTVWKHDESIHGKHYLTNVFLNTNTSFLMVESQGHYQYYYTLLNDEWKCISGYTSQTLKPISLYSLKIFTLNRFGLPSADDETQYTKNVDGNVITFKFNQGSKCVSVKYGGEELWSYNNNDHEEHYPDTIVVNTNQNFLTLESSNVYRYIFSHYDGKFTCIFAYKSSLSQPIEKEKLKLSKFGELGLMEPAETTDYEVKESDTTYKFKPDSKCTCIKYNDTDVWKHNNNDHRDKFPTSVLFNNLNRNYLVVESSRSYRNIFQFQNSQFKLLGANEKLNHDHNSTGVFDPAKLKFYSQDPSDTSQLVELDFTKYSLQLPTLITHKIKDSVKCAEVIYDDLLVWKYDENEHSYEFPTAVVLNRAKNYIFVESSHYYRYVYSYYNRRWKELPFGFKASNISFDKFKLFATDTSDPNKLVELDNSKYERVYSSNVVTINFTSDSKCTHIMYDNKDVWQYNYDEHKDKFPTSLVLNKKKKFFIVESGYYYRYVYSLQINIWKLLPYGYKLSESTKIRPADPTKLKLFTVDNNTTVELNGSKYQKQESDDLFLIKFKPDAKCKSIKYDNTTVWSYDVEEHKDRHPTTLVLNKKKYYITAQSGYDYRYSYLFYNKKWNLLPVSYNHIRSSDPIDPSKLKIFHLHNDDSLEEITSFGTNDSTDSSGMSATNEQGGESSDSASSTEQSESSSSADSSNEQGQSSESDKSATSVNESDTSESSASTEQDSGTSGKSGGSDDSVSIYNIPGNMKCVLVKYDDIHVWRYSDIVHQDKYPNRVLLYKNNATLIVECSSNYEYVYTYEDKIWKLTPFGARLKVIESNYNLDKLKLSSVDNTDQPIYLNTSHYTLQGSGKLARYTMNQGVNCTDVVYDNKLVWKYHEDEHGDNFPSNVTMNLNTGFITVESKGHYESYFSYYDNKWNLVYGYNSSMRIKFKESAKLKLYITNDDGLLEPATNFDKEVTGPVITYNMYYGSKCTHVKYDELSVWTYDSDKHGDHYPTSVVFNVGKMVITVQSSDQYVQFSSLINEEWKPFSGYRSQASGPSEIKFYKEGRSGDQVLVHHSKYEVNWDSNDNEYVYNLEKANCNEIRHNGNTVFKLDTNERYPKTVLCSSDLKKFVVRLTDSYHVCTMDSNGWKSMIHKNDGSDSKPGPEYPFVTSTPKTQSTESDSSQSATESQSAPSSSSTSEEFDLSQALDPSESQLAESTSTTPKPQSTSSESVTTSTSESTPTQSTAAKSQDFDLSQALDSSHSSSQPSTTPPTESQSPVSSTPPSSASLDSDPTSAAFME</sequence>
<gene>
    <name evidence="5" type="ORF">TAT_000030200</name>
    <name evidence="6" type="ORF">TAV_000030000</name>
</gene>
<dbReference type="GO" id="GO:0005634">
    <property type="term" value="C:nucleus"/>
    <property type="evidence" value="ECO:0007669"/>
    <property type="project" value="UniProtKB-SubCell"/>
</dbReference>
<organism evidence="5">
    <name type="scientific">Theileria annulata</name>
    <dbReference type="NCBI Taxonomy" id="5874"/>
    <lineage>
        <taxon>Eukaryota</taxon>
        <taxon>Sar</taxon>
        <taxon>Alveolata</taxon>
        <taxon>Apicomplexa</taxon>
        <taxon>Aconoidasida</taxon>
        <taxon>Piroplasmida</taxon>
        <taxon>Theileriidae</taxon>
        <taxon>Theileria</taxon>
    </lineage>
</organism>
<feature type="region of interest" description="Disordered" evidence="3">
    <location>
        <begin position="1856"/>
        <end position="1942"/>
    </location>
</feature>
<feature type="compositionally biased region" description="Low complexity" evidence="3">
    <location>
        <begin position="2444"/>
        <end position="2490"/>
    </location>
</feature>
<feature type="compositionally biased region" description="Low complexity" evidence="3">
    <location>
        <begin position="1875"/>
        <end position="1906"/>
    </location>
</feature>
<evidence type="ECO:0000256" key="3">
    <source>
        <dbReference type="SAM" id="MobiDB-lite"/>
    </source>
</evidence>
<accession>A0A3B0MTQ6</accession>
<dbReference type="Pfam" id="PF04385">
    <property type="entry name" value="FAINT"/>
    <property type="match status" value="9"/>
</dbReference>
<evidence type="ECO:0000313" key="6">
    <source>
        <dbReference type="EMBL" id="SVP89605.1"/>
    </source>
</evidence>
<keyword evidence="4" id="KW-0732">Signal</keyword>
<name>A0A3B0MTQ6_THEAN</name>
<feature type="chain" id="PRO_5036076020" evidence="4">
    <location>
        <begin position="20"/>
        <end position="2490"/>
    </location>
</feature>
<keyword evidence="2" id="KW-0539">Nucleus</keyword>
<dbReference type="PANTHER" id="PTHR23138:SF142">
    <property type="entry name" value="RAN-BINDING PROTEIN 3B-RELATED"/>
    <property type="match status" value="1"/>
</dbReference>
<feature type="region of interest" description="Disordered" evidence="3">
    <location>
        <begin position="465"/>
        <end position="491"/>
    </location>
</feature>
<reference evidence="5" key="1">
    <citation type="submission" date="2018-07" db="EMBL/GenBank/DDBJ databases">
        <authorList>
            <person name="Quirk P.G."/>
            <person name="Krulwich T.A."/>
        </authorList>
    </citation>
    <scope>NUCLEOTIDE SEQUENCE</scope>
    <source>
        <strain evidence="5">Anand</strain>
    </source>
</reference>
<comment type="subcellular location">
    <subcellularLocation>
        <location evidence="1">Nucleus</location>
    </subcellularLocation>
</comment>
<feature type="compositionally biased region" description="Low complexity" evidence="3">
    <location>
        <begin position="1913"/>
        <end position="1942"/>
    </location>
</feature>
<dbReference type="VEuPathDB" id="PiroplasmaDB:TA19660"/>
<evidence type="ECO:0000256" key="1">
    <source>
        <dbReference type="ARBA" id="ARBA00004123"/>
    </source>
</evidence>
<evidence type="ECO:0000313" key="5">
    <source>
        <dbReference type="EMBL" id="SVP88440.1"/>
    </source>
</evidence>
<evidence type="ECO:0000256" key="4">
    <source>
        <dbReference type="SAM" id="SignalP"/>
    </source>
</evidence>
<feature type="compositionally biased region" description="Polar residues" evidence="3">
    <location>
        <begin position="1858"/>
        <end position="1874"/>
    </location>
</feature>
<protein>
    <submittedName>
        <fullName evidence="5">SfiI-subtelomeric related protein family member, putative</fullName>
    </submittedName>
</protein>